<evidence type="ECO:0000256" key="1">
    <source>
        <dbReference type="ARBA" id="ARBA00022741"/>
    </source>
</evidence>
<gene>
    <name evidence="7" type="ORF">ABFB10_05290</name>
</gene>
<evidence type="ECO:0000313" key="7">
    <source>
        <dbReference type="EMBL" id="MEN9060531.1"/>
    </source>
</evidence>
<evidence type="ECO:0000256" key="3">
    <source>
        <dbReference type="ARBA" id="ARBA00023012"/>
    </source>
</evidence>
<dbReference type="GO" id="GO:0000160">
    <property type="term" value="P:phosphorelay signal transduction system"/>
    <property type="evidence" value="ECO:0007669"/>
    <property type="project" value="UniProtKB-KW"/>
</dbReference>
<dbReference type="SUPFAM" id="SSF46689">
    <property type="entry name" value="Homeodomain-like"/>
    <property type="match status" value="1"/>
</dbReference>
<protein>
    <submittedName>
        <fullName evidence="7">Helix-turn-helix domain-containing protein</fullName>
    </submittedName>
</protein>
<proteinExistence type="predicted"/>
<dbReference type="Gene3D" id="1.10.10.60">
    <property type="entry name" value="Homeodomain-like"/>
    <property type="match status" value="1"/>
</dbReference>
<evidence type="ECO:0000259" key="6">
    <source>
        <dbReference type="PROSITE" id="PS50045"/>
    </source>
</evidence>
<evidence type="ECO:0000256" key="4">
    <source>
        <dbReference type="ARBA" id="ARBA00023015"/>
    </source>
</evidence>
<dbReference type="PANTHER" id="PTHR32071:SF57">
    <property type="entry name" value="C4-DICARBOXYLATE TRANSPORT TRANSCRIPTIONAL REGULATORY PROTEIN DCTD"/>
    <property type="match status" value="1"/>
</dbReference>
<keyword evidence="5" id="KW-0804">Transcription</keyword>
<dbReference type="RefSeq" id="WP_347165705.1">
    <property type="nucleotide sequence ID" value="NZ_JBDNCH010000002.1"/>
</dbReference>
<dbReference type="PANTHER" id="PTHR32071">
    <property type="entry name" value="TRANSCRIPTIONAL REGULATORY PROTEIN"/>
    <property type="match status" value="1"/>
</dbReference>
<dbReference type="GO" id="GO:0043565">
    <property type="term" value="F:sequence-specific DNA binding"/>
    <property type="evidence" value="ECO:0007669"/>
    <property type="project" value="InterPro"/>
</dbReference>
<dbReference type="Proteomes" id="UP001428774">
    <property type="component" value="Unassembled WGS sequence"/>
</dbReference>
<dbReference type="InterPro" id="IPR058031">
    <property type="entry name" value="AAA_lid_NorR"/>
</dbReference>
<dbReference type="Pfam" id="PF02954">
    <property type="entry name" value="HTH_8"/>
    <property type="match status" value="1"/>
</dbReference>
<dbReference type="Pfam" id="PF25601">
    <property type="entry name" value="AAA_lid_14"/>
    <property type="match status" value="1"/>
</dbReference>
<evidence type="ECO:0000256" key="5">
    <source>
        <dbReference type="ARBA" id="ARBA00023163"/>
    </source>
</evidence>
<dbReference type="CDD" id="cd14279">
    <property type="entry name" value="CUE"/>
    <property type="match status" value="1"/>
</dbReference>
<dbReference type="PROSITE" id="PS50045">
    <property type="entry name" value="SIGMA54_INTERACT_4"/>
    <property type="match status" value="1"/>
</dbReference>
<keyword evidence="2" id="KW-0067">ATP-binding</keyword>
<dbReference type="GO" id="GO:0006355">
    <property type="term" value="P:regulation of DNA-templated transcription"/>
    <property type="evidence" value="ECO:0007669"/>
    <property type="project" value="InterPro"/>
</dbReference>
<keyword evidence="4" id="KW-0805">Transcription regulation</keyword>
<dbReference type="AlphaFoldDB" id="A0AAW9SJB0"/>
<dbReference type="InterPro" id="IPR002078">
    <property type="entry name" value="Sigma_54_int"/>
</dbReference>
<keyword evidence="1" id="KW-0547">Nucleotide-binding</keyword>
<dbReference type="InterPro" id="IPR002197">
    <property type="entry name" value="HTH_Fis"/>
</dbReference>
<comment type="caution">
    <text evidence="7">The sequence shown here is derived from an EMBL/GenBank/DDBJ whole genome shotgun (WGS) entry which is preliminary data.</text>
</comment>
<keyword evidence="8" id="KW-1185">Reference proteome</keyword>
<evidence type="ECO:0000313" key="8">
    <source>
        <dbReference type="Proteomes" id="UP001428774"/>
    </source>
</evidence>
<name>A0AAW9SJB0_9RHOB</name>
<reference evidence="7 8" key="1">
    <citation type="submission" date="2024-05" db="EMBL/GenBank/DDBJ databases">
        <title>Genome sequence of Ponticoccus litoralis KCCM 90028.</title>
        <authorList>
            <person name="Kim J.M."/>
            <person name="Lee J.K."/>
            <person name="Choi B.J."/>
            <person name="Bayburt H."/>
            <person name="Baek J.H."/>
            <person name="Jeon C.O."/>
        </authorList>
    </citation>
    <scope>NUCLEOTIDE SEQUENCE [LARGE SCALE GENOMIC DNA]</scope>
    <source>
        <strain evidence="7 8">KCCM 90028</strain>
    </source>
</reference>
<dbReference type="PRINTS" id="PR01590">
    <property type="entry name" value="HTHFIS"/>
</dbReference>
<organism evidence="7 8">
    <name type="scientific">Ponticoccus litoralis</name>
    <dbReference type="NCBI Taxonomy" id="422297"/>
    <lineage>
        <taxon>Bacteria</taxon>
        <taxon>Pseudomonadati</taxon>
        <taxon>Pseudomonadota</taxon>
        <taxon>Alphaproteobacteria</taxon>
        <taxon>Rhodobacterales</taxon>
        <taxon>Roseobacteraceae</taxon>
        <taxon>Ponticoccus</taxon>
    </lineage>
</organism>
<keyword evidence="3" id="KW-0902">Two-component regulatory system</keyword>
<dbReference type="Gene3D" id="1.10.8.60">
    <property type="match status" value="1"/>
</dbReference>
<dbReference type="EMBL" id="JBDNCH010000002">
    <property type="protein sequence ID" value="MEN9060531.1"/>
    <property type="molecule type" value="Genomic_DNA"/>
</dbReference>
<dbReference type="GO" id="GO:0005524">
    <property type="term" value="F:ATP binding"/>
    <property type="evidence" value="ECO:0007669"/>
    <property type="project" value="UniProtKB-KW"/>
</dbReference>
<sequence length="125" mass="13653">MPLIFAKFLSAAAARHGRELPAVTFEDRKALQAHHWPGNAHELKIMADRHVLGLKGKDTRRAAGMAGGTGQTLRDLVADFEAQEIARVLDQCNGNTEAAARILGLPRRTLNDKIAKLPLLAGRKR</sequence>
<accession>A0AAW9SJB0</accession>
<feature type="domain" description="Sigma-54 factor interaction" evidence="6">
    <location>
        <begin position="1"/>
        <end position="52"/>
    </location>
</feature>
<dbReference type="InterPro" id="IPR009057">
    <property type="entry name" value="Homeodomain-like_sf"/>
</dbReference>
<evidence type="ECO:0000256" key="2">
    <source>
        <dbReference type="ARBA" id="ARBA00022840"/>
    </source>
</evidence>